<comment type="similarity">
    <text evidence="3 4">In the C-terminal section; belongs to the PPC synthetase family.</text>
</comment>
<gene>
    <name evidence="3 7" type="primary">coaBC</name>
    <name evidence="7" type="ORF">JEOSCH030_00957</name>
</gene>
<keyword evidence="2 3" id="KW-0456">Lyase</keyword>
<comment type="pathway">
    <text evidence="3 4">Cofactor biosynthesis; coenzyme A biosynthesis; CoA from (R)-pantothenate: step 3/5.</text>
</comment>
<keyword evidence="3" id="KW-0479">Metal-binding</keyword>
<dbReference type="RefSeq" id="WP_186086985.1">
    <property type="nucleotide sequence ID" value="NZ_BMDB01000001.1"/>
</dbReference>
<keyword evidence="3" id="KW-0460">Magnesium</keyword>
<dbReference type="InterPro" id="IPR005252">
    <property type="entry name" value="CoaBC"/>
</dbReference>
<dbReference type="NCBIfam" id="TIGR00521">
    <property type="entry name" value="coaBC_dfp"/>
    <property type="match status" value="1"/>
</dbReference>
<dbReference type="EMBL" id="CAJEWE010000010">
    <property type="protein sequence ID" value="CAD2076004.1"/>
    <property type="molecule type" value="Genomic_DNA"/>
</dbReference>
<proteinExistence type="inferred from homology"/>
<dbReference type="SUPFAM" id="SSF102645">
    <property type="entry name" value="CoaB-like"/>
    <property type="match status" value="1"/>
</dbReference>
<comment type="catalytic activity">
    <reaction evidence="3 4">
        <text>N-[(R)-4-phosphopantothenoyl]-L-cysteine + H(+) = (R)-4'-phosphopantetheine + CO2</text>
        <dbReference type="Rhea" id="RHEA:16793"/>
        <dbReference type="ChEBI" id="CHEBI:15378"/>
        <dbReference type="ChEBI" id="CHEBI:16526"/>
        <dbReference type="ChEBI" id="CHEBI:59458"/>
        <dbReference type="ChEBI" id="CHEBI:61723"/>
        <dbReference type="EC" id="4.1.1.36"/>
    </reaction>
</comment>
<feature type="region of interest" description="Phosphopantothenate--cysteine ligase" evidence="3">
    <location>
        <begin position="197"/>
        <end position="405"/>
    </location>
</feature>
<evidence type="ECO:0000259" key="6">
    <source>
        <dbReference type="Pfam" id="PF04127"/>
    </source>
</evidence>
<dbReference type="GO" id="GO:0015941">
    <property type="term" value="P:pantothenate catabolic process"/>
    <property type="evidence" value="ECO:0007669"/>
    <property type="project" value="InterPro"/>
</dbReference>
<feature type="binding site" evidence="3">
    <location>
        <position position="348"/>
    </location>
    <ligand>
        <name>CTP</name>
        <dbReference type="ChEBI" id="CHEBI:37563"/>
    </ligand>
</feature>
<dbReference type="Pfam" id="PF04127">
    <property type="entry name" value="DFP"/>
    <property type="match status" value="1"/>
</dbReference>
<comment type="pathway">
    <text evidence="3 4">Cofactor biosynthesis; coenzyme A biosynthesis; CoA from (R)-pantothenate: step 2/5.</text>
</comment>
<evidence type="ECO:0000256" key="4">
    <source>
        <dbReference type="RuleBase" id="RU364078"/>
    </source>
</evidence>
<evidence type="ECO:0000256" key="2">
    <source>
        <dbReference type="ARBA" id="ARBA00023239"/>
    </source>
</evidence>
<comment type="cofactor">
    <cofactor evidence="3">
        <name>FMN</name>
        <dbReference type="ChEBI" id="CHEBI:58210"/>
    </cofactor>
    <text evidence="3">Binds 1 FMN per subunit.</text>
</comment>
<accession>A0A6V7RG89</accession>
<keyword evidence="3" id="KW-0511">Multifunctional enzyme</keyword>
<protein>
    <recommendedName>
        <fullName evidence="3">Coenzyme A biosynthesis bifunctional protein CoaBC</fullName>
    </recommendedName>
    <alternativeName>
        <fullName evidence="3">DNA/pantothenate metabolism flavoprotein</fullName>
    </alternativeName>
    <alternativeName>
        <fullName evidence="3">Phosphopantothenoylcysteine synthetase/decarboxylase</fullName>
        <shortName evidence="3">PPCS-PPCDC</shortName>
    </alternativeName>
    <domain>
        <recommendedName>
            <fullName evidence="3">Phosphopantothenoylcysteine decarboxylase</fullName>
            <shortName evidence="3">PPC decarboxylase</shortName>
            <shortName evidence="3">PPC-DC</shortName>
            <ecNumber evidence="3">4.1.1.36</ecNumber>
        </recommendedName>
        <alternativeName>
            <fullName evidence="3">CoaC</fullName>
        </alternativeName>
    </domain>
    <domain>
        <recommendedName>
            <fullName evidence="3">Phosphopantothenate--cysteine ligase</fullName>
            <ecNumber evidence="3">6.3.2.5</ecNumber>
        </recommendedName>
        <alternativeName>
            <fullName evidence="3">CoaB</fullName>
        </alternativeName>
        <alternativeName>
            <fullName evidence="3">Phosphopantothenoylcysteine synthetase</fullName>
            <shortName evidence="3">PPC synthetase</shortName>
            <shortName evidence="3">PPC-S</shortName>
        </alternativeName>
    </domain>
</protein>
<comment type="caution">
    <text evidence="7">The sequence shown here is derived from an EMBL/GenBank/DDBJ whole genome shotgun (WGS) entry which is preliminary data.</text>
</comment>
<feature type="binding site" evidence="3">
    <location>
        <position position="294"/>
    </location>
    <ligand>
        <name>CTP</name>
        <dbReference type="ChEBI" id="CHEBI:37563"/>
    </ligand>
</feature>
<evidence type="ECO:0000259" key="5">
    <source>
        <dbReference type="Pfam" id="PF02441"/>
    </source>
</evidence>
<dbReference type="Pfam" id="PF02441">
    <property type="entry name" value="Flavoprotein"/>
    <property type="match status" value="1"/>
</dbReference>
<dbReference type="InterPro" id="IPR003382">
    <property type="entry name" value="Flavoprotein"/>
</dbReference>
<dbReference type="Proteomes" id="UP000521032">
    <property type="component" value="Unassembled WGS sequence"/>
</dbReference>
<dbReference type="GO" id="GO:0015937">
    <property type="term" value="P:coenzyme A biosynthetic process"/>
    <property type="evidence" value="ECO:0007669"/>
    <property type="project" value="UniProtKB-UniRule"/>
</dbReference>
<dbReference type="AlphaFoldDB" id="A0A6V7RG89"/>
<feature type="domain" description="Flavoprotein" evidence="5">
    <location>
        <begin position="3"/>
        <end position="160"/>
    </location>
</feature>
<comment type="catalytic activity">
    <reaction evidence="3 4">
        <text>(R)-4'-phosphopantothenate + L-cysteine + CTP = N-[(R)-4-phosphopantothenoyl]-L-cysteine + CMP + diphosphate + H(+)</text>
        <dbReference type="Rhea" id="RHEA:19397"/>
        <dbReference type="ChEBI" id="CHEBI:10986"/>
        <dbReference type="ChEBI" id="CHEBI:15378"/>
        <dbReference type="ChEBI" id="CHEBI:33019"/>
        <dbReference type="ChEBI" id="CHEBI:35235"/>
        <dbReference type="ChEBI" id="CHEBI:37563"/>
        <dbReference type="ChEBI" id="CHEBI:59458"/>
        <dbReference type="ChEBI" id="CHEBI:60377"/>
        <dbReference type="EC" id="6.3.2.5"/>
    </reaction>
</comment>
<evidence type="ECO:0000313" key="7">
    <source>
        <dbReference type="EMBL" id="CAD2076004.1"/>
    </source>
</evidence>
<comment type="function">
    <text evidence="3">Catalyzes two sequential steps in the biosynthesis of coenzyme A. In the first step cysteine is conjugated to 4'-phosphopantothenate to form 4-phosphopantothenoylcysteine. In the second step the latter compound is decarboxylated to form 4'-phosphopantotheine.</text>
</comment>
<feature type="domain" description="DNA/pantothenate metabolism flavoprotein C-terminal" evidence="6">
    <location>
        <begin position="192"/>
        <end position="402"/>
    </location>
</feature>
<dbReference type="SUPFAM" id="SSF52507">
    <property type="entry name" value="Homo-oligomeric flavin-containing Cys decarboxylases, HFCD"/>
    <property type="match status" value="1"/>
</dbReference>
<evidence type="ECO:0000256" key="3">
    <source>
        <dbReference type="HAMAP-Rule" id="MF_02225"/>
    </source>
</evidence>
<comment type="cofactor">
    <cofactor evidence="3">
        <name>Mg(2+)</name>
        <dbReference type="ChEBI" id="CHEBI:18420"/>
    </cofactor>
</comment>
<comment type="similarity">
    <text evidence="3 4">In the N-terminal section; belongs to the HFCD (homo-oligomeric flavin containing Cys decarboxylase) superfamily.</text>
</comment>
<dbReference type="GO" id="GO:0004633">
    <property type="term" value="F:phosphopantothenoylcysteine decarboxylase activity"/>
    <property type="evidence" value="ECO:0007669"/>
    <property type="project" value="UniProtKB-UniRule"/>
</dbReference>
<dbReference type="Gene3D" id="3.40.50.1950">
    <property type="entry name" value="Flavin prenyltransferase-like"/>
    <property type="match status" value="1"/>
</dbReference>
<dbReference type="GO" id="GO:0071513">
    <property type="term" value="C:phosphopantothenoylcysteine decarboxylase complex"/>
    <property type="evidence" value="ECO:0007669"/>
    <property type="project" value="TreeGrafter"/>
</dbReference>
<keyword evidence="1 3" id="KW-0210">Decarboxylase</keyword>
<dbReference type="Gene3D" id="3.40.50.10300">
    <property type="entry name" value="CoaB-like"/>
    <property type="match status" value="1"/>
</dbReference>
<dbReference type="InterPro" id="IPR036551">
    <property type="entry name" value="Flavin_trans-like"/>
</dbReference>
<feature type="region of interest" description="Phosphopantothenoylcysteine decarboxylase" evidence="3">
    <location>
        <begin position="1"/>
        <end position="196"/>
    </location>
</feature>
<keyword evidence="3 4" id="KW-0288">FMN</keyword>
<dbReference type="HAMAP" id="MF_02225">
    <property type="entry name" value="CoaBC"/>
    <property type="match status" value="1"/>
</dbReference>
<keyword evidence="3 4" id="KW-0436">Ligase</keyword>
<reference evidence="7 8" key="1">
    <citation type="submission" date="2020-07" db="EMBL/GenBank/DDBJ databases">
        <authorList>
            <person name="Criscuolo A."/>
        </authorList>
    </citation>
    <scope>NUCLEOTIDE SEQUENCE [LARGE SCALE GENOMIC DNA]</scope>
    <source>
        <strain evidence="8">CIP 111030</strain>
    </source>
</reference>
<dbReference type="InterPro" id="IPR035929">
    <property type="entry name" value="CoaB-like_sf"/>
</dbReference>
<organism evidence="7 8">
    <name type="scientific">Phocicoccus schoeneichii</name>
    <dbReference type="NCBI Taxonomy" id="1812261"/>
    <lineage>
        <taxon>Bacteria</taxon>
        <taxon>Bacillati</taxon>
        <taxon>Bacillota</taxon>
        <taxon>Bacilli</taxon>
        <taxon>Bacillales</taxon>
        <taxon>Salinicoccaceae</taxon>
        <taxon>Phocicoccus</taxon>
    </lineage>
</organism>
<keyword evidence="3 4" id="KW-0285">Flavoprotein</keyword>
<feature type="active site" description="Proton donor" evidence="3">
    <location>
        <position position="154"/>
    </location>
</feature>
<dbReference type="PANTHER" id="PTHR14359">
    <property type="entry name" value="HOMO-OLIGOMERIC FLAVIN CONTAINING CYS DECARBOXYLASE FAMILY"/>
    <property type="match status" value="1"/>
</dbReference>
<feature type="binding site" evidence="3">
    <location>
        <position position="284"/>
    </location>
    <ligand>
        <name>CTP</name>
        <dbReference type="ChEBI" id="CHEBI:37563"/>
    </ligand>
</feature>
<dbReference type="GO" id="GO:0046872">
    <property type="term" value="F:metal ion binding"/>
    <property type="evidence" value="ECO:0007669"/>
    <property type="project" value="UniProtKB-KW"/>
</dbReference>
<feature type="binding site" evidence="3">
    <location>
        <position position="330"/>
    </location>
    <ligand>
        <name>CTP</name>
        <dbReference type="ChEBI" id="CHEBI:37563"/>
    </ligand>
</feature>
<evidence type="ECO:0000313" key="8">
    <source>
        <dbReference type="Proteomes" id="UP000521032"/>
    </source>
</evidence>
<comment type="caution">
    <text evidence="3">Lacks conserved residue(s) required for the propagation of feature annotation.</text>
</comment>
<feature type="binding site" evidence="3">
    <location>
        <position position="344"/>
    </location>
    <ligand>
        <name>CTP</name>
        <dbReference type="ChEBI" id="CHEBI:37563"/>
    </ligand>
</feature>
<dbReference type="InterPro" id="IPR007085">
    <property type="entry name" value="DNA/pantothenate-metab_flavo_C"/>
</dbReference>
<dbReference type="EC" id="4.1.1.36" evidence="3"/>
<evidence type="ECO:0000256" key="1">
    <source>
        <dbReference type="ARBA" id="ARBA00022793"/>
    </source>
</evidence>
<sequence length="405" mass="44882">MANIVIGVTGGIASYKAIDLTSKLIQSGHSVRVVLTDNTLEFVTPLAFQAISRNHVYTDTFKEEDPSVIAHINIGEWADIILVVPATANTIGKLANGIYDNMLLNVLAATKKPIIIAPAMNVHMLEQPPVQKNIEYLKSIGYHFLDSEVGFLACGYIAKGRLADTASIIEYMNFILNELDETEPTDKDKNRLTGKKVLITAGPTREKLDPIRYITNVSSGKMGYSLAKVAKKLGADVTLVSGPVNLEKPEGITVIDVVSTDDMYQAVKEHMDADIGIFSAAVSDYTPLVVSNNKMKKDKTQEHLRIDLKETTDILDYVGHNNDQMYIVGFAAETHDVERYAREKLKRKNADCIVMNDVSRKDIGMNSDDNEVMMIFKEGDDLKIPKSKKESIAEMILETVIERIE</sequence>
<dbReference type="EC" id="6.3.2.5" evidence="3"/>
<dbReference type="PANTHER" id="PTHR14359:SF6">
    <property type="entry name" value="PHOSPHOPANTOTHENOYLCYSTEINE DECARBOXYLASE"/>
    <property type="match status" value="1"/>
</dbReference>
<dbReference type="GO" id="GO:0004632">
    <property type="term" value="F:phosphopantothenate--cysteine ligase activity"/>
    <property type="evidence" value="ECO:0007669"/>
    <property type="project" value="UniProtKB-UniRule"/>
</dbReference>
<dbReference type="GO" id="GO:0010181">
    <property type="term" value="F:FMN binding"/>
    <property type="evidence" value="ECO:0007669"/>
    <property type="project" value="UniProtKB-UniRule"/>
</dbReference>
<keyword evidence="8" id="KW-1185">Reference proteome</keyword>
<comment type="function">
    <text evidence="4">Catalyzes two steps in the biosynthesis of coenzyme A. In the first step cysteine is conjugated to 4'-phosphopantothenate to form 4-phosphopantothenoylcysteine, in the latter compound is decarboxylated to form 4'-phosphopantotheine.</text>
</comment>
<dbReference type="UniPathway" id="UPA00241">
    <property type="reaction ID" value="UER00353"/>
</dbReference>
<name>A0A6V7RG89_9BACL</name>